<proteinExistence type="predicted"/>
<sequence length="330" mass="35757">MTTGTGGDPLNVRADAATDRKIIRTVANNTTVSLVCRIYGEYVSGPARNTALWDRLSTGGMVSGAYLKWPGERPVLPWCGEPPVNAVTSSVNAPGGELNVRSGPGTKYAILERIPNGRAVHMACRAWGETIDGNSVWGSLGPGRFVTAAYVKWSSTEPRYPWCNQAAPTVPAASQAAFFARVAAPARQSAVDTRVPASVTIAQAILESGWGKSWLTRLDHSYFGMKCFGGTGGIAIGCSSYATHECNRDGTCFPTRDYFRAYGSLGSSFLDHGKQLATLPRYATAMRYTADPDRFAREIHKAGYATSPTYADNLIKLMKQFNLYQYDKRP</sequence>
<dbReference type="Proteomes" id="UP000587527">
    <property type="component" value="Unassembled WGS sequence"/>
</dbReference>
<dbReference type="InterPro" id="IPR051056">
    <property type="entry name" value="Glycosyl_Hydrolase_73"/>
</dbReference>
<comment type="caution">
    <text evidence="3">The sequence shown here is derived from an EMBL/GenBank/DDBJ whole genome shotgun (WGS) entry which is preliminary data.</text>
</comment>
<dbReference type="Gene3D" id="2.30.30.40">
    <property type="entry name" value="SH3 Domains"/>
    <property type="match status" value="1"/>
</dbReference>
<organism evidence="3 4">
    <name type="scientific">Allocatelliglobosispora scoriae</name>
    <dbReference type="NCBI Taxonomy" id="643052"/>
    <lineage>
        <taxon>Bacteria</taxon>
        <taxon>Bacillati</taxon>
        <taxon>Actinomycetota</taxon>
        <taxon>Actinomycetes</taxon>
        <taxon>Micromonosporales</taxon>
        <taxon>Micromonosporaceae</taxon>
        <taxon>Allocatelliglobosispora</taxon>
    </lineage>
</organism>
<reference evidence="3 4" key="1">
    <citation type="submission" date="2020-08" db="EMBL/GenBank/DDBJ databases">
        <title>Sequencing the genomes of 1000 actinobacteria strains.</title>
        <authorList>
            <person name="Klenk H.-P."/>
        </authorList>
    </citation>
    <scope>NUCLEOTIDE SEQUENCE [LARGE SCALE GENOMIC DNA]</scope>
    <source>
        <strain evidence="3 4">DSM 45362</strain>
    </source>
</reference>
<keyword evidence="3" id="KW-0969">Cilium</keyword>
<dbReference type="SMART" id="SM00047">
    <property type="entry name" value="LYZ2"/>
    <property type="match status" value="1"/>
</dbReference>
<dbReference type="Pfam" id="PF01832">
    <property type="entry name" value="Glucosaminidase"/>
    <property type="match status" value="1"/>
</dbReference>
<dbReference type="PRINTS" id="PR01002">
    <property type="entry name" value="FLGFLGJ"/>
</dbReference>
<protein>
    <submittedName>
        <fullName evidence="3">Flagellar protein FlgJ</fullName>
    </submittedName>
</protein>
<evidence type="ECO:0000259" key="2">
    <source>
        <dbReference type="SMART" id="SM00047"/>
    </source>
</evidence>
<keyword evidence="3" id="KW-0282">Flagellum</keyword>
<dbReference type="RefSeq" id="WP_184835794.1">
    <property type="nucleotide sequence ID" value="NZ_JACHMN010000002.1"/>
</dbReference>
<accession>A0A841BLW4</accession>
<feature type="domain" description="Mannosyl-glycoprotein endo-beta-N-acetylglucosamidase-like" evidence="2">
    <location>
        <begin position="167"/>
        <end position="327"/>
    </location>
</feature>
<evidence type="ECO:0000313" key="3">
    <source>
        <dbReference type="EMBL" id="MBB5869274.1"/>
    </source>
</evidence>
<dbReference type="PANTHER" id="PTHR33308:SF9">
    <property type="entry name" value="PEPTIDOGLYCAN HYDROLASE FLGJ"/>
    <property type="match status" value="1"/>
</dbReference>
<gene>
    <name evidence="3" type="ORF">F4553_002653</name>
</gene>
<dbReference type="GO" id="GO:0004040">
    <property type="term" value="F:amidase activity"/>
    <property type="evidence" value="ECO:0007669"/>
    <property type="project" value="InterPro"/>
</dbReference>
<dbReference type="NCBIfam" id="NF038016">
    <property type="entry name" value="sporang_Gsm"/>
    <property type="match status" value="1"/>
</dbReference>
<keyword evidence="1" id="KW-0378">Hydrolase</keyword>
<keyword evidence="3" id="KW-0966">Cell projection</keyword>
<dbReference type="InterPro" id="IPR002901">
    <property type="entry name" value="MGlyc_endo_b_GlcNAc-like_dom"/>
</dbReference>
<name>A0A841BLW4_9ACTN</name>
<dbReference type="Gene3D" id="1.10.530.10">
    <property type="match status" value="1"/>
</dbReference>
<dbReference type="PANTHER" id="PTHR33308">
    <property type="entry name" value="PEPTIDOGLYCAN HYDROLASE FLGJ"/>
    <property type="match status" value="1"/>
</dbReference>
<dbReference type="Gene3D" id="4.10.80.30">
    <property type="entry name" value="DNA polymerase, domain 6"/>
    <property type="match status" value="1"/>
</dbReference>
<evidence type="ECO:0000313" key="4">
    <source>
        <dbReference type="Proteomes" id="UP000587527"/>
    </source>
</evidence>
<dbReference type="AlphaFoldDB" id="A0A841BLW4"/>
<dbReference type="EMBL" id="JACHMN010000002">
    <property type="protein sequence ID" value="MBB5869274.1"/>
    <property type="molecule type" value="Genomic_DNA"/>
</dbReference>
<evidence type="ECO:0000256" key="1">
    <source>
        <dbReference type="ARBA" id="ARBA00022801"/>
    </source>
</evidence>
<keyword evidence="4" id="KW-1185">Reference proteome</keyword>